<protein>
    <submittedName>
        <fullName evidence="3">Uncharacterized protein</fullName>
    </submittedName>
</protein>
<evidence type="ECO:0000313" key="3">
    <source>
        <dbReference type="WBParaSite" id="PSAMB.scaffold340size55875.g4871.t1"/>
    </source>
</evidence>
<dbReference type="WBParaSite" id="PSAMB.scaffold340size55875.g4871.t1">
    <property type="protein sequence ID" value="PSAMB.scaffold340size55875.g4871.t1"/>
    <property type="gene ID" value="PSAMB.scaffold340size55875.g4871"/>
</dbReference>
<organism evidence="2 3">
    <name type="scientific">Plectus sambesii</name>
    <dbReference type="NCBI Taxonomy" id="2011161"/>
    <lineage>
        <taxon>Eukaryota</taxon>
        <taxon>Metazoa</taxon>
        <taxon>Ecdysozoa</taxon>
        <taxon>Nematoda</taxon>
        <taxon>Chromadorea</taxon>
        <taxon>Plectida</taxon>
        <taxon>Plectina</taxon>
        <taxon>Plectoidea</taxon>
        <taxon>Plectidae</taxon>
        <taxon>Plectus</taxon>
    </lineage>
</organism>
<proteinExistence type="predicted"/>
<reference evidence="3" key="1">
    <citation type="submission" date="2022-11" db="UniProtKB">
        <authorList>
            <consortium name="WormBaseParasite"/>
        </authorList>
    </citation>
    <scope>IDENTIFICATION</scope>
</reference>
<dbReference type="Proteomes" id="UP000887566">
    <property type="component" value="Unplaced"/>
</dbReference>
<sequence length="91" mass="9446">MELEGSFPFRRETTTALTTVGRSSWRCVRPGGGRSPWAAPSGIAPPSGRSACCDQNRATVRIDWGPWGDEPPGVGGGAITNHLPAAAALDA</sequence>
<accession>A0A914W9Q6</accession>
<dbReference type="AlphaFoldDB" id="A0A914W9Q6"/>
<keyword evidence="2" id="KW-1185">Reference proteome</keyword>
<feature type="region of interest" description="Disordered" evidence="1">
    <location>
        <begin position="28"/>
        <end position="52"/>
    </location>
</feature>
<evidence type="ECO:0000313" key="2">
    <source>
        <dbReference type="Proteomes" id="UP000887566"/>
    </source>
</evidence>
<evidence type="ECO:0000256" key="1">
    <source>
        <dbReference type="SAM" id="MobiDB-lite"/>
    </source>
</evidence>
<name>A0A914W9Q6_9BILA</name>